<comment type="caution">
    <text evidence="1">The sequence shown here is derived from an EMBL/GenBank/DDBJ whole genome shotgun (WGS) entry which is preliminary data.</text>
</comment>
<sequence length="107" mass="12100">MDDRIGKLINAFESNGWVYKGPVDISDWWFTEIFQLSSTWRPVNTNLYLTLLTDPQLLNKKVVWAVGISSSIPGNPGFDFVAKLTLNEISKTSLSEIVNKVNKVVLR</sequence>
<evidence type="ECO:0000313" key="2">
    <source>
        <dbReference type="Proteomes" id="UP000192796"/>
    </source>
</evidence>
<dbReference type="STRING" id="1703345.A3860_30180"/>
<protein>
    <submittedName>
        <fullName evidence="1">Uncharacterized protein</fullName>
    </submittedName>
</protein>
<dbReference type="EMBL" id="LVYD01000054">
    <property type="protein sequence ID" value="OQP61962.1"/>
    <property type="molecule type" value="Genomic_DNA"/>
</dbReference>
<proteinExistence type="predicted"/>
<organism evidence="1 2">
    <name type="scientific">Niastella vici</name>
    <dbReference type="NCBI Taxonomy" id="1703345"/>
    <lineage>
        <taxon>Bacteria</taxon>
        <taxon>Pseudomonadati</taxon>
        <taxon>Bacteroidota</taxon>
        <taxon>Chitinophagia</taxon>
        <taxon>Chitinophagales</taxon>
        <taxon>Chitinophagaceae</taxon>
        <taxon>Niastella</taxon>
    </lineage>
</organism>
<gene>
    <name evidence="1" type="ORF">A3860_30180</name>
</gene>
<keyword evidence="2" id="KW-1185">Reference proteome</keyword>
<name>A0A1V9FUE7_9BACT</name>
<accession>A0A1V9FUE7</accession>
<evidence type="ECO:0000313" key="1">
    <source>
        <dbReference type="EMBL" id="OQP61962.1"/>
    </source>
</evidence>
<reference evidence="1 2" key="1">
    <citation type="submission" date="2016-03" db="EMBL/GenBank/DDBJ databases">
        <title>Niastella vici sp. nov., isolated from farmland soil.</title>
        <authorList>
            <person name="Chen L."/>
            <person name="Wang D."/>
            <person name="Yang S."/>
            <person name="Wang G."/>
        </authorList>
    </citation>
    <scope>NUCLEOTIDE SEQUENCE [LARGE SCALE GENOMIC DNA]</scope>
    <source>
        <strain evidence="1 2">DJ57</strain>
    </source>
</reference>
<dbReference type="AlphaFoldDB" id="A0A1V9FUE7"/>
<dbReference type="Proteomes" id="UP000192796">
    <property type="component" value="Unassembled WGS sequence"/>
</dbReference>